<name>A0ACC0ANY9_CATRO</name>
<keyword evidence="2" id="KW-1185">Reference proteome</keyword>
<dbReference type="EMBL" id="CM044705">
    <property type="protein sequence ID" value="KAI5661970.1"/>
    <property type="molecule type" value="Genomic_DNA"/>
</dbReference>
<evidence type="ECO:0000313" key="2">
    <source>
        <dbReference type="Proteomes" id="UP001060085"/>
    </source>
</evidence>
<gene>
    <name evidence="1" type="ORF">M9H77_21293</name>
</gene>
<sequence length="147" mass="16979">MDFQPHCNNDHRTSKQWWSDRSTEIDTDSRRGRGRPFRAEGAVEAELAADLLLLLQRTMAGQWLHQVPLLQQRMDGLLLQLVHLPPSIMAGKLTARRRAHLFVEADAKQQIWTVPTSDRELRLQHRRALPSAFWSCRRSNGVRFSGC</sequence>
<proteinExistence type="predicted"/>
<organism evidence="1 2">
    <name type="scientific">Catharanthus roseus</name>
    <name type="common">Madagascar periwinkle</name>
    <name type="synonym">Vinca rosea</name>
    <dbReference type="NCBI Taxonomy" id="4058"/>
    <lineage>
        <taxon>Eukaryota</taxon>
        <taxon>Viridiplantae</taxon>
        <taxon>Streptophyta</taxon>
        <taxon>Embryophyta</taxon>
        <taxon>Tracheophyta</taxon>
        <taxon>Spermatophyta</taxon>
        <taxon>Magnoliopsida</taxon>
        <taxon>eudicotyledons</taxon>
        <taxon>Gunneridae</taxon>
        <taxon>Pentapetalae</taxon>
        <taxon>asterids</taxon>
        <taxon>lamiids</taxon>
        <taxon>Gentianales</taxon>
        <taxon>Apocynaceae</taxon>
        <taxon>Rauvolfioideae</taxon>
        <taxon>Vinceae</taxon>
        <taxon>Catharanthinae</taxon>
        <taxon>Catharanthus</taxon>
    </lineage>
</organism>
<evidence type="ECO:0000313" key="1">
    <source>
        <dbReference type="EMBL" id="KAI5661970.1"/>
    </source>
</evidence>
<accession>A0ACC0ANY9</accession>
<comment type="caution">
    <text evidence="1">The sequence shown here is derived from an EMBL/GenBank/DDBJ whole genome shotgun (WGS) entry which is preliminary data.</text>
</comment>
<dbReference type="Proteomes" id="UP001060085">
    <property type="component" value="Linkage Group LG05"/>
</dbReference>
<protein>
    <submittedName>
        <fullName evidence="1">Uncharacterized protein</fullName>
    </submittedName>
</protein>
<reference evidence="2" key="1">
    <citation type="journal article" date="2023" name="Nat. Plants">
        <title>Single-cell RNA sequencing provides a high-resolution roadmap for understanding the multicellular compartmentation of specialized metabolism.</title>
        <authorList>
            <person name="Sun S."/>
            <person name="Shen X."/>
            <person name="Li Y."/>
            <person name="Li Y."/>
            <person name="Wang S."/>
            <person name="Li R."/>
            <person name="Zhang H."/>
            <person name="Shen G."/>
            <person name="Guo B."/>
            <person name="Wei J."/>
            <person name="Xu J."/>
            <person name="St-Pierre B."/>
            <person name="Chen S."/>
            <person name="Sun C."/>
        </authorList>
    </citation>
    <scope>NUCLEOTIDE SEQUENCE [LARGE SCALE GENOMIC DNA]</scope>
</reference>